<dbReference type="EMBL" id="MSZX01000013">
    <property type="protein sequence ID" value="OPA73876.1"/>
    <property type="molecule type" value="Genomic_DNA"/>
</dbReference>
<accession>A0A1T2X2C9</accession>
<evidence type="ECO:0000313" key="1">
    <source>
        <dbReference type="EMBL" id="OPA73876.1"/>
    </source>
</evidence>
<evidence type="ECO:0000313" key="2">
    <source>
        <dbReference type="Proteomes" id="UP000190188"/>
    </source>
</evidence>
<proteinExistence type="predicted"/>
<keyword evidence="2" id="KW-1185">Reference proteome</keyword>
<name>A0A1T2X2C9_9BACL</name>
<gene>
    <name evidence="1" type="ORF">BVG16_25890</name>
</gene>
<dbReference type="RefSeq" id="WP_078502105.1">
    <property type="nucleotide sequence ID" value="NZ_MSZX01000013.1"/>
</dbReference>
<comment type="caution">
    <text evidence="1">The sequence shown here is derived from an EMBL/GenBank/DDBJ whole genome shotgun (WGS) entry which is preliminary data.</text>
</comment>
<dbReference type="STRING" id="1324314.BVG16_25890"/>
<organism evidence="1 2">
    <name type="scientific">Paenibacillus selenitireducens</name>
    <dbReference type="NCBI Taxonomy" id="1324314"/>
    <lineage>
        <taxon>Bacteria</taxon>
        <taxon>Bacillati</taxon>
        <taxon>Bacillota</taxon>
        <taxon>Bacilli</taxon>
        <taxon>Bacillales</taxon>
        <taxon>Paenibacillaceae</taxon>
        <taxon>Paenibacillus</taxon>
    </lineage>
</organism>
<protein>
    <submittedName>
        <fullName evidence="1">Uncharacterized protein</fullName>
    </submittedName>
</protein>
<dbReference type="AlphaFoldDB" id="A0A1T2X2C9"/>
<sequence>MMTEQPDQDITAKNFAKGIALAFKDSSIFRDVSKEKDDAPPIGMKQVFNHLTGKETLTPEQQEQFKQESLSRRFLNNM</sequence>
<reference evidence="1 2" key="1">
    <citation type="submission" date="2017-01" db="EMBL/GenBank/DDBJ databases">
        <title>Genome analysis of Paenibacillus selenitrireducens ES3-24.</title>
        <authorList>
            <person name="Xu D."/>
            <person name="Yao R."/>
            <person name="Zheng S."/>
        </authorList>
    </citation>
    <scope>NUCLEOTIDE SEQUENCE [LARGE SCALE GENOMIC DNA]</scope>
    <source>
        <strain evidence="1 2">ES3-24</strain>
    </source>
</reference>
<dbReference type="Proteomes" id="UP000190188">
    <property type="component" value="Unassembled WGS sequence"/>
</dbReference>